<reference evidence="9 10" key="1">
    <citation type="submission" date="2018-06" db="EMBL/GenBank/DDBJ databases">
        <title>Chryseolinea flavus sp. nov., a member of the phylum Bacteroidetes isolated from soil.</title>
        <authorList>
            <person name="Li Y."/>
            <person name="Wang J."/>
        </authorList>
    </citation>
    <scope>NUCLEOTIDE SEQUENCE [LARGE SCALE GENOMIC DNA]</scope>
    <source>
        <strain evidence="9 10">SDU1-6</strain>
    </source>
</reference>
<evidence type="ECO:0000256" key="7">
    <source>
        <dbReference type="SAM" id="Phobius"/>
    </source>
</evidence>
<gene>
    <name evidence="9" type="ORF">DQQ10_06355</name>
</gene>
<dbReference type="Pfam" id="PF04239">
    <property type="entry name" value="DUF421"/>
    <property type="match status" value="1"/>
</dbReference>
<dbReference type="InterPro" id="IPR023090">
    <property type="entry name" value="UPF0702_alpha/beta_dom_sf"/>
</dbReference>
<keyword evidence="6 7" id="KW-0472">Membrane</keyword>
<dbReference type="RefSeq" id="WP_112745987.1">
    <property type="nucleotide sequence ID" value="NZ_QMFY01000002.1"/>
</dbReference>
<dbReference type="PANTHER" id="PTHR34582">
    <property type="entry name" value="UPF0702 TRANSMEMBRANE PROTEIN YCAP"/>
    <property type="match status" value="1"/>
</dbReference>
<feature type="domain" description="YetF C-terminal" evidence="8">
    <location>
        <begin position="66"/>
        <end position="136"/>
    </location>
</feature>
<keyword evidence="3" id="KW-1003">Cell membrane</keyword>
<protein>
    <recommendedName>
        <fullName evidence="8">YetF C-terminal domain-containing protein</fullName>
    </recommendedName>
</protein>
<organism evidence="9 10">
    <name type="scientific">Pseudochryseolinea flava</name>
    <dbReference type="NCBI Taxonomy" id="2059302"/>
    <lineage>
        <taxon>Bacteria</taxon>
        <taxon>Pseudomonadati</taxon>
        <taxon>Bacteroidota</taxon>
        <taxon>Cytophagia</taxon>
        <taxon>Cytophagales</taxon>
        <taxon>Fulvivirgaceae</taxon>
        <taxon>Pseudochryseolinea</taxon>
    </lineage>
</organism>
<evidence type="ECO:0000256" key="6">
    <source>
        <dbReference type="ARBA" id="ARBA00023136"/>
    </source>
</evidence>
<proteinExistence type="inferred from homology"/>
<evidence type="ECO:0000313" key="9">
    <source>
        <dbReference type="EMBL" id="RAW02164.1"/>
    </source>
</evidence>
<dbReference type="Gene3D" id="3.30.240.20">
    <property type="entry name" value="bsu07140 like domains"/>
    <property type="match status" value="1"/>
</dbReference>
<keyword evidence="5 7" id="KW-1133">Transmembrane helix</keyword>
<evidence type="ECO:0000313" key="10">
    <source>
        <dbReference type="Proteomes" id="UP000251889"/>
    </source>
</evidence>
<evidence type="ECO:0000256" key="5">
    <source>
        <dbReference type="ARBA" id="ARBA00022989"/>
    </source>
</evidence>
<keyword evidence="10" id="KW-1185">Reference proteome</keyword>
<dbReference type="PANTHER" id="PTHR34582:SF6">
    <property type="entry name" value="UPF0702 TRANSMEMBRANE PROTEIN YCAP"/>
    <property type="match status" value="1"/>
</dbReference>
<name>A0A364Y7Q6_9BACT</name>
<dbReference type="AlphaFoldDB" id="A0A364Y7Q6"/>
<keyword evidence="4 7" id="KW-0812">Transmembrane</keyword>
<feature type="transmembrane region" description="Helical" evidence="7">
    <location>
        <begin position="41"/>
        <end position="60"/>
    </location>
</feature>
<evidence type="ECO:0000256" key="1">
    <source>
        <dbReference type="ARBA" id="ARBA00004651"/>
    </source>
</evidence>
<accession>A0A364Y7Q6</accession>
<dbReference type="GO" id="GO:0005886">
    <property type="term" value="C:plasma membrane"/>
    <property type="evidence" value="ECO:0007669"/>
    <property type="project" value="UniProtKB-SubCell"/>
</dbReference>
<comment type="caution">
    <text evidence="9">The sequence shown here is derived from an EMBL/GenBank/DDBJ whole genome shotgun (WGS) entry which is preliminary data.</text>
</comment>
<sequence length="140" mass="15849">MQYIIFRILGKRSLAEITTFDFVLLLIISEATTDALIGEDYSLIWCFVMVGTLVGIDYILSLLKEKSKWFQVVSEGAPLVIVEKGRPLVKRMQKSKVDEEDVLEAARVTHGLERMEQVKYAVLERDGSISIIPSEKNANK</sequence>
<dbReference type="Proteomes" id="UP000251889">
    <property type="component" value="Unassembled WGS sequence"/>
</dbReference>
<dbReference type="InterPro" id="IPR007353">
    <property type="entry name" value="DUF421"/>
</dbReference>
<evidence type="ECO:0000256" key="3">
    <source>
        <dbReference type="ARBA" id="ARBA00022475"/>
    </source>
</evidence>
<feature type="transmembrane region" description="Helical" evidence="7">
    <location>
        <begin position="12"/>
        <end position="29"/>
    </location>
</feature>
<comment type="subcellular location">
    <subcellularLocation>
        <location evidence="1">Cell membrane</location>
        <topology evidence="1">Multi-pass membrane protein</topology>
    </subcellularLocation>
</comment>
<evidence type="ECO:0000256" key="4">
    <source>
        <dbReference type="ARBA" id="ARBA00022692"/>
    </source>
</evidence>
<dbReference type="OrthoDB" id="9778331at2"/>
<comment type="similarity">
    <text evidence="2">Belongs to the UPF0702 family.</text>
</comment>
<dbReference type="EMBL" id="QMFY01000002">
    <property type="protein sequence ID" value="RAW02164.1"/>
    <property type="molecule type" value="Genomic_DNA"/>
</dbReference>
<evidence type="ECO:0000259" key="8">
    <source>
        <dbReference type="Pfam" id="PF04239"/>
    </source>
</evidence>
<evidence type="ECO:0000256" key="2">
    <source>
        <dbReference type="ARBA" id="ARBA00006448"/>
    </source>
</evidence>